<evidence type="ECO:0000256" key="5">
    <source>
        <dbReference type="ARBA" id="ARBA00022840"/>
    </source>
</evidence>
<dbReference type="InterPro" id="IPR011009">
    <property type="entry name" value="Kinase-like_dom_sf"/>
</dbReference>
<feature type="domain" description="Protein kinase" evidence="9">
    <location>
        <begin position="881"/>
        <end position="1164"/>
    </location>
</feature>
<name>A0ABM5KJL0_DIAVI</name>
<feature type="compositionally biased region" description="Low complexity" evidence="8">
    <location>
        <begin position="732"/>
        <end position="744"/>
    </location>
</feature>
<dbReference type="SMART" id="SM00777">
    <property type="entry name" value="Mad3_BUB1_I"/>
    <property type="match status" value="1"/>
</dbReference>
<keyword evidence="5 7" id="KW-0067">ATP-binding</keyword>
<keyword evidence="4" id="KW-0995">Kinetochore</keyword>
<feature type="binding site" evidence="7">
    <location>
        <position position="910"/>
    </location>
    <ligand>
        <name>ATP</name>
        <dbReference type="ChEBI" id="CHEBI:30616"/>
    </ligand>
</feature>
<dbReference type="PROSITE" id="PS00108">
    <property type="entry name" value="PROTEIN_KINASE_ST"/>
    <property type="match status" value="1"/>
</dbReference>
<dbReference type="InterPro" id="IPR000719">
    <property type="entry name" value="Prot_kinase_dom"/>
</dbReference>
<dbReference type="PANTHER" id="PTHR14030">
    <property type="entry name" value="MITOTIC CHECKPOINT SERINE/THREONINE-PROTEIN KINASE BUB1"/>
    <property type="match status" value="1"/>
</dbReference>
<dbReference type="Gene3D" id="1.10.510.10">
    <property type="entry name" value="Transferase(Phosphotransferase) domain 1"/>
    <property type="match status" value="1"/>
</dbReference>
<dbReference type="PROSITE" id="PS00107">
    <property type="entry name" value="PROTEIN_KINASE_ATP"/>
    <property type="match status" value="1"/>
</dbReference>
<accession>A0ABM5KJL0</accession>
<evidence type="ECO:0008006" key="13">
    <source>
        <dbReference type="Google" id="ProtNLM"/>
    </source>
</evidence>
<protein>
    <recommendedName>
        <fullName evidence="13">Mitotic checkpoint serine/threonine-protein kinase BUB1</fullName>
    </recommendedName>
</protein>
<dbReference type="InterPro" id="IPR008271">
    <property type="entry name" value="Ser/Thr_kinase_AS"/>
</dbReference>
<proteinExistence type="predicted"/>
<dbReference type="InterPro" id="IPR017441">
    <property type="entry name" value="Protein_kinase_ATP_BS"/>
</dbReference>
<feature type="domain" description="BUB1 N-terminal" evidence="10">
    <location>
        <begin position="45"/>
        <end position="207"/>
    </location>
</feature>
<feature type="region of interest" description="Disordered" evidence="8">
    <location>
        <begin position="728"/>
        <end position="748"/>
    </location>
</feature>
<dbReference type="SUPFAM" id="SSF56112">
    <property type="entry name" value="Protein kinase-like (PK-like)"/>
    <property type="match status" value="1"/>
</dbReference>
<dbReference type="Proteomes" id="UP001652700">
    <property type="component" value="Unplaced"/>
</dbReference>
<dbReference type="Gene3D" id="1.25.40.430">
    <property type="match status" value="1"/>
</dbReference>
<dbReference type="PROSITE" id="PS50011">
    <property type="entry name" value="PROTEIN_KINASE_DOM"/>
    <property type="match status" value="1"/>
</dbReference>
<keyword evidence="6" id="KW-0137">Centromere</keyword>
<dbReference type="SMART" id="SM00220">
    <property type="entry name" value="S_TKc"/>
    <property type="match status" value="1"/>
</dbReference>
<evidence type="ECO:0000256" key="4">
    <source>
        <dbReference type="ARBA" id="ARBA00022838"/>
    </source>
</evidence>
<dbReference type="PANTHER" id="PTHR14030:SF4">
    <property type="entry name" value="BUB1 KINASE, ISOFORM A-RELATED"/>
    <property type="match status" value="1"/>
</dbReference>
<dbReference type="InterPro" id="IPR015661">
    <property type="entry name" value="Bub1/Mad3"/>
</dbReference>
<evidence type="ECO:0000313" key="12">
    <source>
        <dbReference type="Proteomes" id="UP001652700"/>
    </source>
</evidence>
<evidence type="ECO:0000256" key="6">
    <source>
        <dbReference type="ARBA" id="ARBA00023328"/>
    </source>
</evidence>
<dbReference type="RefSeq" id="XP_050510394.1">
    <property type="nucleotide sequence ID" value="XM_050654437.1"/>
</dbReference>
<dbReference type="Pfam" id="PF08311">
    <property type="entry name" value="Mad3_BUB1_I"/>
    <property type="match status" value="1"/>
</dbReference>
<evidence type="ECO:0000313" key="11">
    <source>
        <dbReference type="EnsemblMetazoa" id="XP_050510394.1"/>
    </source>
</evidence>
<sequence length="1164" mass="130349">MDFEYSKENILPLLRGRNVHQLNMALQAQTNRDCQLELLQQKEKWEKLIETYTGEDPLENYYKYISWIEQTFPKHGHEGNLVPLLEQCLATFEADRRYANDRRFCKLWIKYFDLQPKPLEFYHMMKAKGLCTGCADFYKAWAYYHEAAGDFISANKVFEEGKLNLAQPFDELENAHQNLVLAAGQHMLYGPNANENHLIEKRQALTSLHTYRSGRVSSVRVPSSNSVVTVPSNRSSSSRSNMVVHIHEDGSGDGAAALPEAAPVSIIAAVKRQEIPKENTLKAGPWTNTVPVKKRVIGGCDGNLAAGFTVHEDVMEISKGIRLPKNYPTECQEDYSEWVISICYPEPPNPACYPMYPKHRVYGEPNTEYSIEELRSTRYVVKPRISELIDDEVEFIDEILPERIDAQEIHIPQQTMHDQHMLLQPQVHNISQNHPQVTNSPATVLRNSFSTDRSTSHVRNLNASLGSNHSSTNRMQSPMGNMQPPMGNMQSPMGNMQSPMGNIHPPMGNIHSPMGNIQSPMGNIHSPMGNIHSPMGNVQSSIGRLQSTMGNTQSPIGNVHIQPPIDSMQSPMGHVQSHMGNIQSPAGSVESPAGTGPFLVWTDTNLDLWQSQQKPTAAPFGIFEQSLVENQPRGSAMKTALKDLNADELAETGSRGGMDVAVTAQATDSAKRIPLFSDNSASSAEDAYTQDVQGEDDFVNTEVFSFNLTAMKVSTPQKRDRVLSTILEESKGSSSNSSSNIKSSHFTNTNKTGVISEEHNSYLAQNLMANAALRSSLLANLMDMPAPTQPVTIPNDVECEPLDQMMQSSPIEESPIRTIPAPASVAPLDFIPSDPFKSSLINQLLEKVAFPGPHTYGYKLVQALPRLCVKKEAVYIGRERYVLEKQLGKGTFGTVYKAIDLGTSSPVAMKYQKPANKWEYYICRELQSRLANHPLRDRFMDIPLAYFGDQASLIISEYIPGGSLLDLANMYKQKSAKPMKECLVIYLCIQMLQIIQAMHQVQIIHADIKPDNFLIFLTIDNTVGLQLIDFGCSIDMSLFPPNATFRRPVTTEDFVCCEMLDGRPWNYHTDLFCVAATAHVLLFDTYIKLQKRDNIWSIHHRFPRYLKVDLWNMFFSSLLNQQTGPADAASLILMLEETLETLNKDTSSALPSQMRYIVNLLKNR</sequence>
<keyword evidence="12" id="KW-1185">Reference proteome</keyword>
<evidence type="ECO:0000259" key="10">
    <source>
        <dbReference type="PROSITE" id="PS51489"/>
    </source>
</evidence>
<evidence type="ECO:0000256" key="7">
    <source>
        <dbReference type="PROSITE-ProRule" id="PRU10141"/>
    </source>
</evidence>
<evidence type="ECO:0000259" key="9">
    <source>
        <dbReference type="PROSITE" id="PS50011"/>
    </source>
</evidence>
<dbReference type="PROSITE" id="PS51489">
    <property type="entry name" value="BUB1_N"/>
    <property type="match status" value="1"/>
</dbReference>
<dbReference type="EnsemblMetazoa" id="XM_050654437.1">
    <property type="protein sequence ID" value="XP_050510394.1"/>
    <property type="gene ID" value="LOC126887100"/>
</dbReference>
<evidence type="ECO:0000256" key="3">
    <source>
        <dbReference type="ARBA" id="ARBA00022741"/>
    </source>
</evidence>
<dbReference type="Pfam" id="PF00069">
    <property type="entry name" value="Pkinase"/>
    <property type="match status" value="1"/>
</dbReference>
<comment type="subcellular location">
    <subcellularLocation>
        <location evidence="1">Chromosome</location>
        <location evidence="1">Centromere</location>
        <location evidence="1">Kinetochore</location>
    </subcellularLocation>
</comment>
<keyword evidence="3 7" id="KW-0547">Nucleotide-binding</keyword>
<dbReference type="InterPro" id="IPR013212">
    <property type="entry name" value="Mad3/Bub1_I"/>
</dbReference>
<keyword evidence="2" id="KW-0158">Chromosome</keyword>
<evidence type="ECO:0000256" key="2">
    <source>
        <dbReference type="ARBA" id="ARBA00022454"/>
    </source>
</evidence>
<evidence type="ECO:0000256" key="8">
    <source>
        <dbReference type="SAM" id="MobiDB-lite"/>
    </source>
</evidence>
<organism evidence="11 12">
    <name type="scientific">Diabrotica virgifera virgifera</name>
    <name type="common">western corn rootworm</name>
    <dbReference type="NCBI Taxonomy" id="50390"/>
    <lineage>
        <taxon>Eukaryota</taxon>
        <taxon>Metazoa</taxon>
        <taxon>Ecdysozoa</taxon>
        <taxon>Arthropoda</taxon>
        <taxon>Hexapoda</taxon>
        <taxon>Insecta</taxon>
        <taxon>Pterygota</taxon>
        <taxon>Neoptera</taxon>
        <taxon>Endopterygota</taxon>
        <taxon>Coleoptera</taxon>
        <taxon>Polyphaga</taxon>
        <taxon>Cucujiformia</taxon>
        <taxon>Chrysomeloidea</taxon>
        <taxon>Chrysomelidae</taxon>
        <taxon>Galerucinae</taxon>
        <taxon>Diabroticina</taxon>
        <taxon>Diabroticites</taxon>
        <taxon>Diabrotica</taxon>
    </lineage>
</organism>
<dbReference type="CDD" id="cd13981">
    <property type="entry name" value="STKc_Bub1_BubR1"/>
    <property type="match status" value="1"/>
</dbReference>
<reference evidence="11" key="1">
    <citation type="submission" date="2025-05" db="UniProtKB">
        <authorList>
            <consortium name="EnsemblMetazoa"/>
        </authorList>
    </citation>
    <scope>IDENTIFICATION</scope>
</reference>
<evidence type="ECO:0000256" key="1">
    <source>
        <dbReference type="ARBA" id="ARBA00004629"/>
    </source>
</evidence>
<dbReference type="GeneID" id="126887100"/>